<dbReference type="PANTHER" id="PTHR10829:SF23">
    <property type="entry name" value="CORTACTIN, ISOFORM A"/>
    <property type="match status" value="1"/>
</dbReference>
<feature type="region of interest" description="Disordered" evidence="3">
    <location>
        <begin position="1"/>
        <end position="31"/>
    </location>
</feature>
<dbReference type="GO" id="GO:0051015">
    <property type="term" value="F:actin filament binding"/>
    <property type="evidence" value="ECO:0007669"/>
    <property type="project" value="TreeGrafter"/>
</dbReference>
<name>A0A8K0KAI3_LADFU</name>
<dbReference type="InterPro" id="IPR003134">
    <property type="entry name" value="Hs1_Cortactin"/>
</dbReference>
<evidence type="ECO:0000256" key="2">
    <source>
        <dbReference type="ARBA" id="ARBA00022737"/>
    </source>
</evidence>
<keyword evidence="1" id="KW-0597">Phosphoprotein</keyword>
<dbReference type="GO" id="GO:0016477">
    <property type="term" value="P:cell migration"/>
    <property type="evidence" value="ECO:0007669"/>
    <property type="project" value="TreeGrafter"/>
</dbReference>
<dbReference type="PROSITE" id="PS51090">
    <property type="entry name" value="CORTACTIN"/>
    <property type="match status" value="3"/>
</dbReference>
<evidence type="ECO:0000313" key="4">
    <source>
        <dbReference type="EMBL" id="KAG8231564.1"/>
    </source>
</evidence>
<dbReference type="PANTHER" id="PTHR10829">
    <property type="entry name" value="CORTACTIN AND DREBRIN"/>
    <property type="match status" value="1"/>
</dbReference>
<sequence length="207" mass="22610">MWKASAGVIPPTLGGSCNVESADDDWETDPDFVNDVTEEEARWGSRTVEGSGRSAGAIDMNKLRQETADSDALKKKKQLEEDPGGAFGYGGKFGVQKDRMDQSAVGHDYVAKVEKHVSQKDYSAGFGGKYGVQTDRVDKSALSWEHREAPEKHASQTDYKGGFGGRFGVQTDRQDKSAVGWDHVETTEKHTSQKGNILFGNFSKISV</sequence>
<evidence type="ECO:0008006" key="6">
    <source>
        <dbReference type="Google" id="ProtNLM"/>
    </source>
</evidence>
<proteinExistence type="predicted"/>
<dbReference type="EMBL" id="KZ308559">
    <property type="protein sequence ID" value="KAG8231564.1"/>
    <property type="molecule type" value="Genomic_DNA"/>
</dbReference>
<accession>A0A8K0KAI3</accession>
<dbReference type="Proteomes" id="UP000792457">
    <property type="component" value="Unassembled WGS sequence"/>
</dbReference>
<dbReference type="AlphaFoldDB" id="A0A8K0KAI3"/>
<gene>
    <name evidence="4" type="ORF">J437_LFUL011742</name>
</gene>
<evidence type="ECO:0000256" key="1">
    <source>
        <dbReference type="ARBA" id="ARBA00022553"/>
    </source>
</evidence>
<feature type="compositionally biased region" description="Acidic residues" evidence="3">
    <location>
        <begin position="21"/>
        <end position="31"/>
    </location>
</feature>
<organism evidence="4 5">
    <name type="scientific">Ladona fulva</name>
    <name type="common">Scarce chaser dragonfly</name>
    <name type="synonym">Libellula fulva</name>
    <dbReference type="NCBI Taxonomy" id="123851"/>
    <lineage>
        <taxon>Eukaryota</taxon>
        <taxon>Metazoa</taxon>
        <taxon>Ecdysozoa</taxon>
        <taxon>Arthropoda</taxon>
        <taxon>Hexapoda</taxon>
        <taxon>Insecta</taxon>
        <taxon>Pterygota</taxon>
        <taxon>Palaeoptera</taxon>
        <taxon>Odonata</taxon>
        <taxon>Epiprocta</taxon>
        <taxon>Anisoptera</taxon>
        <taxon>Libelluloidea</taxon>
        <taxon>Libellulidae</taxon>
        <taxon>Ladona</taxon>
    </lineage>
</organism>
<evidence type="ECO:0000256" key="3">
    <source>
        <dbReference type="SAM" id="MobiDB-lite"/>
    </source>
</evidence>
<dbReference type="Pfam" id="PF02218">
    <property type="entry name" value="HS1_rep"/>
    <property type="match status" value="3"/>
</dbReference>
<dbReference type="GO" id="GO:0030833">
    <property type="term" value="P:regulation of actin filament polymerization"/>
    <property type="evidence" value="ECO:0007669"/>
    <property type="project" value="TreeGrafter"/>
</dbReference>
<keyword evidence="2" id="KW-0677">Repeat</keyword>
<dbReference type="GO" id="GO:0030427">
    <property type="term" value="C:site of polarized growth"/>
    <property type="evidence" value="ECO:0007669"/>
    <property type="project" value="TreeGrafter"/>
</dbReference>
<dbReference type="OrthoDB" id="5971719at2759"/>
<feature type="region of interest" description="Disordered" evidence="3">
    <location>
        <begin position="38"/>
        <end position="57"/>
    </location>
</feature>
<reference evidence="4" key="1">
    <citation type="submission" date="2013-04" db="EMBL/GenBank/DDBJ databases">
        <authorList>
            <person name="Qu J."/>
            <person name="Murali S.C."/>
            <person name="Bandaranaike D."/>
            <person name="Bellair M."/>
            <person name="Blankenburg K."/>
            <person name="Chao H."/>
            <person name="Dinh H."/>
            <person name="Doddapaneni H."/>
            <person name="Downs B."/>
            <person name="Dugan-Rocha S."/>
            <person name="Elkadiri S."/>
            <person name="Gnanaolivu R.D."/>
            <person name="Hernandez B."/>
            <person name="Javaid M."/>
            <person name="Jayaseelan J.C."/>
            <person name="Lee S."/>
            <person name="Li M."/>
            <person name="Ming W."/>
            <person name="Munidasa M."/>
            <person name="Muniz J."/>
            <person name="Nguyen L."/>
            <person name="Ongeri F."/>
            <person name="Osuji N."/>
            <person name="Pu L.-L."/>
            <person name="Puazo M."/>
            <person name="Qu C."/>
            <person name="Quiroz J."/>
            <person name="Raj R."/>
            <person name="Weissenberger G."/>
            <person name="Xin Y."/>
            <person name="Zou X."/>
            <person name="Han Y."/>
            <person name="Richards S."/>
            <person name="Worley K."/>
            <person name="Muzny D."/>
            <person name="Gibbs R."/>
        </authorList>
    </citation>
    <scope>NUCLEOTIDE SEQUENCE</scope>
    <source>
        <strain evidence="4">Sampled in the wild</strain>
    </source>
</reference>
<dbReference type="GO" id="GO:0030864">
    <property type="term" value="C:cortical actin cytoskeleton"/>
    <property type="evidence" value="ECO:0007669"/>
    <property type="project" value="TreeGrafter"/>
</dbReference>
<protein>
    <recommendedName>
        <fullName evidence="6">Cortactin</fullName>
    </recommendedName>
</protein>
<reference evidence="4" key="2">
    <citation type="submission" date="2017-10" db="EMBL/GenBank/DDBJ databases">
        <title>Ladona fulva Genome sequencing and assembly.</title>
        <authorList>
            <person name="Murali S."/>
            <person name="Richards S."/>
            <person name="Bandaranaike D."/>
            <person name="Bellair M."/>
            <person name="Blankenburg K."/>
            <person name="Chao H."/>
            <person name="Dinh H."/>
            <person name="Doddapaneni H."/>
            <person name="Dugan-Rocha S."/>
            <person name="Elkadiri S."/>
            <person name="Gnanaolivu R."/>
            <person name="Hernandez B."/>
            <person name="Skinner E."/>
            <person name="Javaid M."/>
            <person name="Lee S."/>
            <person name="Li M."/>
            <person name="Ming W."/>
            <person name="Munidasa M."/>
            <person name="Muniz J."/>
            <person name="Nguyen L."/>
            <person name="Hughes D."/>
            <person name="Osuji N."/>
            <person name="Pu L.-L."/>
            <person name="Puazo M."/>
            <person name="Qu C."/>
            <person name="Quiroz J."/>
            <person name="Raj R."/>
            <person name="Weissenberger G."/>
            <person name="Xin Y."/>
            <person name="Zou X."/>
            <person name="Han Y."/>
            <person name="Worley K."/>
            <person name="Muzny D."/>
            <person name="Gibbs R."/>
        </authorList>
    </citation>
    <scope>NUCLEOTIDE SEQUENCE</scope>
    <source>
        <strain evidence="4">Sampled in the wild</strain>
    </source>
</reference>
<dbReference type="GO" id="GO:0005886">
    <property type="term" value="C:plasma membrane"/>
    <property type="evidence" value="ECO:0007669"/>
    <property type="project" value="TreeGrafter"/>
</dbReference>
<comment type="caution">
    <text evidence="4">The sequence shown here is derived from an EMBL/GenBank/DDBJ whole genome shotgun (WGS) entry which is preliminary data.</text>
</comment>
<keyword evidence="5" id="KW-1185">Reference proteome</keyword>
<evidence type="ECO:0000313" key="5">
    <source>
        <dbReference type="Proteomes" id="UP000792457"/>
    </source>
</evidence>
<dbReference type="PROSITE" id="PS51257">
    <property type="entry name" value="PROKAR_LIPOPROTEIN"/>
    <property type="match status" value="1"/>
</dbReference>
<dbReference type="GO" id="GO:0005884">
    <property type="term" value="C:actin filament"/>
    <property type="evidence" value="ECO:0007669"/>
    <property type="project" value="TreeGrafter"/>
</dbReference>